<organism evidence="1 2">
    <name type="scientific">Potamilus streckersoni</name>
    <dbReference type="NCBI Taxonomy" id="2493646"/>
    <lineage>
        <taxon>Eukaryota</taxon>
        <taxon>Metazoa</taxon>
        <taxon>Spiralia</taxon>
        <taxon>Lophotrochozoa</taxon>
        <taxon>Mollusca</taxon>
        <taxon>Bivalvia</taxon>
        <taxon>Autobranchia</taxon>
        <taxon>Heteroconchia</taxon>
        <taxon>Palaeoheterodonta</taxon>
        <taxon>Unionida</taxon>
        <taxon>Unionoidea</taxon>
        <taxon>Unionidae</taxon>
        <taxon>Ambleminae</taxon>
        <taxon>Lampsilini</taxon>
        <taxon>Potamilus</taxon>
    </lineage>
</organism>
<reference evidence="1" key="2">
    <citation type="journal article" date="2021" name="Genome Biol. Evol.">
        <title>Developing a high-quality reference genome for a parasitic bivalve with doubly uniparental inheritance (Bivalvia: Unionida).</title>
        <authorList>
            <person name="Smith C.H."/>
        </authorList>
    </citation>
    <scope>NUCLEOTIDE SEQUENCE</scope>
    <source>
        <strain evidence="1">CHS0354</strain>
        <tissue evidence="1">Mantle</tissue>
    </source>
</reference>
<reference evidence="1" key="1">
    <citation type="journal article" date="2021" name="Genome Biol. Evol.">
        <title>A High-Quality Reference Genome for a Parasitic Bivalve with Doubly Uniparental Inheritance (Bivalvia: Unionida).</title>
        <authorList>
            <person name="Smith C.H."/>
        </authorList>
    </citation>
    <scope>NUCLEOTIDE SEQUENCE</scope>
    <source>
        <strain evidence="1">CHS0354</strain>
    </source>
</reference>
<keyword evidence="2" id="KW-1185">Reference proteome</keyword>
<dbReference type="Proteomes" id="UP001195483">
    <property type="component" value="Unassembled WGS sequence"/>
</dbReference>
<accession>A0AAE0RVK3</accession>
<dbReference type="EMBL" id="JAEAOA010002071">
    <property type="protein sequence ID" value="KAK3580462.1"/>
    <property type="molecule type" value="Genomic_DNA"/>
</dbReference>
<comment type="caution">
    <text evidence="1">The sequence shown here is derived from an EMBL/GenBank/DDBJ whole genome shotgun (WGS) entry which is preliminary data.</text>
</comment>
<evidence type="ECO:0000313" key="2">
    <source>
        <dbReference type="Proteomes" id="UP001195483"/>
    </source>
</evidence>
<gene>
    <name evidence="1" type="ORF">CHS0354_035505</name>
</gene>
<dbReference type="AlphaFoldDB" id="A0AAE0RVK3"/>
<name>A0AAE0RVK3_9BIVA</name>
<reference evidence="1" key="3">
    <citation type="submission" date="2023-05" db="EMBL/GenBank/DDBJ databases">
        <authorList>
            <person name="Smith C.H."/>
        </authorList>
    </citation>
    <scope>NUCLEOTIDE SEQUENCE</scope>
    <source>
        <strain evidence="1">CHS0354</strain>
        <tissue evidence="1">Mantle</tissue>
    </source>
</reference>
<sequence>MRVSKFEKCGYKEPKCYWADVCAQRRGFVEITTEVSHVENVIQICTQILLLSQSGMTDNSESENQHVSYRKRQVYIETQTDLCVCLR</sequence>
<protein>
    <submittedName>
        <fullName evidence="1">Uncharacterized protein</fullName>
    </submittedName>
</protein>
<evidence type="ECO:0000313" key="1">
    <source>
        <dbReference type="EMBL" id="KAK3580462.1"/>
    </source>
</evidence>
<proteinExistence type="predicted"/>